<dbReference type="RefSeq" id="WP_147048649.1">
    <property type="nucleotide sequence ID" value="NZ_BJZV01000034.1"/>
</dbReference>
<dbReference type="EMBL" id="BJZV01000034">
    <property type="protein sequence ID" value="GEP12262.1"/>
    <property type="molecule type" value="Genomic_DNA"/>
</dbReference>
<dbReference type="AlphaFoldDB" id="A0A512JQP8"/>
<feature type="compositionally biased region" description="Basic and acidic residues" evidence="3">
    <location>
        <begin position="112"/>
        <end position="122"/>
    </location>
</feature>
<dbReference type="Gene3D" id="3.30.2400.10">
    <property type="entry name" value="Major capsid protein gp5"/>
    <property type="match status" value="1"/>
</dbReference>
<evidence type="ECO:0000256" key="3">
    <source>
        <dbReference type="SAM" id="MobiDB-lite"/>
    </source>
</evidence>
<accession>A0A512JQP8</accession>
<feature type="domain" description="Phage capsid-like C-terminal" evidence="5">
    <location>
        <begin position="187"/>
        <end position="462"/>
    </location>
</feature>
<dbReference type="NCBIfam" id="TIGR01554">
    <property type="entry name" value="major_cap_HK97"/>
    <property type="match status" value="1"/>
</dbReference>
<feature type="region of interest" description="Disordered" evidence="3">
    <location>
        <begin position="112"/>
        <end position="137"/>
    </location>
</feature>
<dbReference type="Proteomes" id="UP000321750">
    <property type="component" value="Unassembled WGS sequence"/>
</dbReference>
<comment type="subcellular location">
    <subcellularLocation>
        <location evidence="1">Virion</location>
    </subcellularLocation>
</comment>
<dbReference type="Gene3D" id="3.30.2320.10">
    <property type="entry name" value="hypothetical protein PF0899 domain"/>
    <property type="match status" value="1"/>
</dbReference>
<evidence type="ECO:0000256" key="2">
    <source>
        <dbReference type="SAM" id="Coils"/>
    </source>
</evidence>
<feature type="coiled-coil region" evidence="2">
    <location>
        <begin position="55"/>
        <end position="111"/>
    </location>
</feature>
<name>A0A512JQP8_9HYPH</name>
<evidence type="ECO:0000313" key="6">
    <source>
        <dbReference type="EMBL" id="GEP12262.1"/>
    </source>
</evidence>
<organism evidence="6 7">
    <name type="scientific">Methylobacterium gnaphalii</name>
    <dbReference type="NCBI Taxonomy" id="1010610"/>
    <lineage>
        <taxon>Bacteria</taxon>
        <taxon>Pseudomonadati</taxon>
        <taxon>Pseudomonadota</taxon>
        <taxon>Alphaproteobacteria</taxon>
        <taxon>Hyphomicrobiales</taxon>
        <taxon>Methylobacteriaceae</taxon>
        <taxon>Methylobacterium</taxon>
    </lineage>
</organism>
<gene>
    <name evidence="6" type="ORF">MGN01_41070</name>
</gene>
<proteinExistence type="predicted"/>
<dbReference type="SUPFAM" id="SSF56563">
    <property type="entry name" value="Major capsid protein gp5"/>
    <property type="match status" value="1"/>
</dbReference>
<evidence type="ECO:0000313" key="7">
    <source>
        <dbReference type="Proteomes" id="UP000321750"/>
    </source>
</evidence>
<evidence type="ECO:0000259" key="5">
    <source>
        <dbReference type="Pfam" id="PF05065"/>
    </source>
</evidence>
<sequence length="479" mass="52048">MFKTRYAVPLGLAAVLIVCAVSAAALSHGGFADQATLHHLSPFLALPVAAGAETLRTLQERAAKMVQEMSAILQKAEAEDRDLNDDETAAYDALRVDHDKLAARIERMRDQAGREASLDRVEPGAGRNQRIDRAPGSASTQFETLGEFMHAVRFRPNDQRLDWNEEVGANLTTEQRAELRMDDGPSGGFAIPPQFRDQLLKLSPQQAIVRPRAQVIPAGNPPDAAITMPALDQTGAAPGNFFGGVQVSWIGEGGTKPQTDLKLREVTLTPHEVAGVMVVTDKLLRNWQASSPMIEQQLRGAIAQAEDFAFLRGDGIAKPLGYLKAGATYKVPRATANTVTYEDIVNMVVRMYGQGVFLYSRSMLGQLLKLKDEQGRPLWLPSVREGEPNTLMGRPAIENDRAPQLGSLGDLSAADFSQYLIKDGSGPFVAASEHVLFQQNKTMVKVFWNVDGAPWLTAPFQVENGDVVSPFVALDVPAA</sequence>
<dbReference type="InterPro" id="IPR024455">
    <property type="entry name" value="Phage_capsid"/>
</dbReference>
<evidence type="ECO:0000256" key="1">
    <source>
        <dbReference type="ARBA" id="ARBA00004328"/>
    </source>
</evidence>
<reference evidence="6 7" key="1">
    <citation type="submission" date="2019-07" db="EMBL/GenBank/DDBJ databases">
        <title>Whole genome shotgun sequence of Methylobacterium gnaphalii NBRC 107716.</title>
        <authorList>
            <person name="Hosoyama A."/>
            <person name="Uohara A."/>
            <person name="Ohji S."/>
            <person name="Ichikawa N."/>
        </authorList>
    </citation>
    <scope>NUCLEOTIDE SEQUENCE [LARGE SCALE GENOMIC DNA]</scope>
    <source>
        <strain evidence="6 7">NBRC 107716</strain>
    </source>
</reference>
<keyword evidence="7" id="KW-1185">Reference proteome</keyword>
<evidence type="ECO:0000256" key="4">
    <source>
        <dbReference type="SAM" id="SignalP"/>
    </source>
</evidence>
<comment type="caution">
    <text evidence="6">The sequence shown here is derived from an EMBL/GenBank/DDBJ whole genome shotgun (WGS) entry which is preliminary data.</text>
</comment>
<feature type="signal peptide" evidence="4">
    <location>
        <begin position="1"/>
        <end position="23"/>
    </location>
</feature>
<dbReference type="InterPro" id="IPR054612">
    <property type="entry name" value="Phage_capsid-like_C"/>
</dbReference>
<keyword evidence="4" id="KW-0732">Signal</keyword>
<keyword evidence="2" id="KW-0175">Coiled coil</keyword>
<feature type="chain" id="PRO_5021910398" description="Phage capsid-like C-terminal domain-containing protein" evidence="4">
    <location>
        <begin position="24"/>
        <end position="479"/>
    </location>
</feature>
<dbReference type="OrthoDB" id="9786516at2"/>
<protein>
    <recommendedName>
        <fullName evidence="5">Phage capsid-like C-terminal domain-containing protein</fullName>
    </recommendedName>
</protein>
<dbReference type="Pfam" id="PF05065">
    <property type="entry name" value="Phage_capsid"/>
    <property type="match status" value="1"/>
</dbReference>